<feature type="region of interest" description="Disordered" evidence="1">
    <location>
        <begin position="152"/>
        <end position="174"/>
    </location>
</feature>
<protein>
    <submittedName>
        <fullName evidence="2">Uncharacterized protein</fullName>
    </submittedName>
</protein>
<feature type="compositionally biased region" description="Low complexity" evidence="1">
    <location>
        <begin position="315"/>
        <end position="339"/>
    </location>
</feature>
<sequence>MTRRRTIHEGGGLGASAQLALALGEPDTVVAARIDGDEAQLFRCPTAAEIDSDGSVSATSTGLTGFLSDLGRGAESVRGLRARPEDVAAGFVVSVVATVTELHVLPRDTAVTVLHPASLPPAAVDALRDGLDHWGFVGTLRPASSPMPEIAARSALTAQPRSSRSAGRRRAPAPTRAAVAAAAAALVVLIGGATAATHLEQSRDVEPAGARDVVPPVDTSPVDDGAEVGTTDSTAPTTQPGLVPEPAPDAAPEETPEPQESTTVPAPLGPTDVPAPVVPDVPELPALPDTQWPPLTLPELPDLPEFPLPIPRTPAPSSSATPTTTSAPATTTSRVTATP</sequence>
<comment type="caution">
    <text evidence="2">The sequence shown here is derived from an EMBL/GenBank/DDBJ whole genome shotgun (WGS) entry which is preliminary data.</text>
</comment>
<evidence type="ECO:0000313" key="2">
    <source>
        <dbReference type="EMBL" id="MBY6368077.1"/>
    </source>
</evidence>
<accession>A0ABS7P883</accession>
<name>A0ABS7P883_9NOCA</name>
<feature type="compositionally biased region" description="Polar residues" evidence="1">
    <location>
        <begin position="230"/>
        <end position="240"/>
    </location>
</feature>
<organism evidence="2 3">
    <name type="scientific">Rhodococcoides corynebacterioides</name>
    <dbReference type="NCBI Taxonomy" id="53972"/>
    <lineage>
        <taxon>Bacteria</taxon>
        <taxon>Bacillati</taxon>
        <taxon>Actinomycetota</taxon>
        <taxon>Actinomycetes</taxon>
        <taxon>Mycobacteriales</taxon>
        <taxon>Nocardiaceae</taxon>
        <taxon>Rhodococcoides</taxon>
    </lineage>
</organism>
<proteinExistence type="predicted"/>
<reference evidence="2 3" key="1">
    <citation type="submission" date="2020-06" db="EMBL/GenBank/DDBJ databases">
        <title>Taxonomy, biology and ecology of Rhodococcus bacteria occurring in California pistachio and other woody hosts as revealed by genome sequence analyses.</title>
        <authorList>
            <person name="Gai Y."/>
            <person name="Riely B."/>
        </authorList>
    </citation>
    <scope>NUCLEOTIDE SEQUENCE [LARGE SCALE GENOMIC DNA]</scope>
    <source>
        <strain evidence="2 3">BP-281</strain>
    </source>
</reference>
<dbReference type="RefSeq" id="WP_222685476.1">
    <property type="nucleotide sequence ID" value="NZ_JABUBT010000002.1"/>
</dbReference>
<dbReference type="EMBL" id="JABUBU010000018">
    <property type="protein sequence ID" value="MBY6368077.1"/>
    <property type="molecule type" value="Genomic_DNA"/>
</dbReference>
<dbReference type="Proteomes" id="UP000825228">
    <property type="component" value="Unassembled WGS sequence"/>
</dbReference>
<feature type="compositionally biased region" description="Low complexity" evidence="1">
    <location>
        <begin position="212"/>
        <end position="223"/>
    </location>
</feature>
<evidence type="ECO:0000256" key="1">
    <source>
        <dbReference type="SAM" id="MobiDB-lite"/>
    </source>
</evidence>
<feature type="compositionally biased region" description="Pro residues" evidence="1">
    <location>
        <begin position="304"/>
        <end position="314"/>
    </location>
</feature>
<gene>
    <name evidence="2" type="ORF">HQ603_15080</name>
</gene>
<feature type="compositionally biased region" description="Low complexity" evidence="1">
    <location>
        <begin position="258"/>
        <end position="303"/>
    </location>
</feature>
<keyword evidence="3" id="KW-1185">Reference proteome</keyword>
<evidence type="ECO:0000313" key="3">
    <source>
        <dbReference type="Proteomes" id="UP000825228"/>
    </source>
</evidence>
<feature type="region of interest" description="Disordered" evidence="1">
    <location>
        <begin position="200"/>
        <end position="339"/>
    </location>
</feature>